<evidence type="ECO:0000256" key="5">
    <source>
        <dbReference type="ARBA" id="ARBA00022679"/>
    </source>
</evidence>
<keyword evidence="2" id="KW-0596">Phosphopantetheine</keyword>
<dbReference type="GO" id="GO:0008236">
    <property type="term" value="F:serine-type peptidase activity"/>
    <property type="evidence" value="ECO:0007669"/>
    <property type="project" value="InterPro"/>
</dbReference>
<evidence type="ECO:0000256" key="3">
    <source>
        <dbReference type="ARBA" id="ARBA00022553"/>
    </source>
</evidence>
<keyword evidence="4" id="KW-0489">Methyltransferase</keyword>
<dbReference type="PROSITE" id="PS00012">
    <property type="entry name" value="PHOSPHOPANTETHEINE"/>
    <property type="match status" value="1"/>
</dbReference>
<reference evidence="12 13" key="1">
    <citation type="submission" date="2023-01" db="EMBL/GenBank/DDBJ databases">
        <title>Analysis of 21 Apiospora genomes using comparative genomics revels a genus with tremendous synthesis potential of carbohydrate active enzymes and secondary metabolites.</title>
        <authorList>
            <person name="Sorensen T."/>
        </authorList>
    </citation>
    <scope>NUCLEOTIDE SEQUENCE [LARGE SCALE GENOMIC DNA]</scope>
    <source>
        <strain evidence="12 13">CBS 117206</strain>
    </source>
</reference>
<dbReference type="Proteomes" id="UP001392437">
    <property type="component" value="Unassembled WGS sequence"/>
</dbReference>
<feature type="domain" description="Carrier" evidence="9">
    <location>
        <begin position="1374"/>
        <end position="1455"/>
    </location>
</feature>
<dbReference type="Pfam" id="PF08242">
    <property type="entry name" value="Methyltransf_12"/>
    <property type="match status" value="1"/>
</dbReference>
<dbReference type="PROSITE" id="PS50075">
    <property type="entry name" value="CARRIER"/>
    <property type="match status" value="2"/>
</dbReference>
<feature type="region of interest" description="Disordered" evidence="8">
    <location>
        <begin position="1106"/>
        <end position="1136"/>
    </location>
</feature>
<feature type="region of interest" description="Disordered" evidence="8">
    <location>
        <begin position="1321"/>
        <end position="1375"/>
    </location>
</feature>
<dbReference type="InterPro" id="IPR016035">
    <property type="entry name" value="Acyl_Trfase/lysoPLipase"/>
</dbReference>
<dbReference type="SMART" id="SM00825">
    <property type="entry name" value="PKS_KS"/>
    <property type="match status" value="1"/>
</dbReference>
<dbReference type="SMART" id="SM00823">
    <property type="entry name" value="PKS_PP"/>
    <property type="match status" value="2"/>
</dbReference>
<evidence type="ECO:0000256" key="4">
    <source>
        <dbReference type="ARBA" id="ARBA00022603"/>
    </source>
</evidence>
<dbReference type="InterPro" id="IPR014030">
    <property type="entry name" value="Ketoacyl_synth_N"/>
</dbReference>
<dbReference type="Pfam" id="PF00109">
    <property type="entry name" value="ketoacyl-synt"/>
    <property type="match status" value="1"/>
</dbReference>
<dbReference type="InterPro" id="IPR042104">
    <property type="entry name" value="PKS_dehydratase_sf"/>
</dbReference>
<dbReference type="GO" id="GO:0031177">
    <property type="term" value="F:phosphopantetheine binding"/>
    <property type="evidence" value="ECO:0007669"/>
    <property type="project" value="InterPro"/>
</dbReference>
<dbReference type="GO" id="GO:0044550">
    <property type="term" value="P:secondary metabolite biosynthetic process"/>
    <property type="evidence" value="ECO:0007669"/>
    <property type="project" value="TreeGrafter"/>
</dbReference>
<evidence type="ECO:0000259" key="11">
    <source>
        <dbReference type="PROSITE" id="PS52019"/>
    </source>
</evidence>
<evidence type="ECO:0000256" key="6">
    <source>
        <dbReference type="ARBA" id="ARBA00023268"/>
    </source>
</evidence>
<protein>
    <submittedName>
        <fullName evidence="12">Type I Iterative PKS</fullName>
    </submittedName>
</protein>
<sequence length="2340" mass="254598">MHFPKLMQRTKAYISAITDPKTISIVGSVQTLERLSEKAREQGLLVSAMHLRGKVHNPENLELATKLDLFCQRTEHFQLGSSTALQVAVNSNLDGLPIQDRSLTREAVYTILASRCEWYKLLENVASSLAASEVRDHEFTLFGIGDPVPLAPFHQARLRITKVDVYGKIRKSQLGRYNFNNDAIAIVGSSCRLPGANSLEELWELMASETSTCEEIRPQRIPIHASFRASQDKNKKKRFFGNFVDDVDSFDHAFFKTNTREAASMDPQQRLLLEVAYEAMDSSGYLRHHEREDFDRVGCFIGASFAEYLDNTASHTSTAYTSTGTIRAFLCGRISYYFGWSGPSEIIDTACSSSLVAIHRACQAIRAGECSMALTGGVNIMSGVHNFLDLSKAGFLSQTGQCKPFDMAAGDPLEIASIRSVFGGSDRVASLHVGSLKGNIGHAETAAGVAGLLKILAMLNKSSIPPLTSHKSLNPKIPALAADKMVIDKAVQTWDVPIRVACVNSYGAAGSNAALLCAEAPSNNASHNRTTTQSATPDSVSEIGVPIILSAASKDSLLTYCKSLGAYLDRNPQVEIGNLAFTLAERRKRHRFALTATVADTKELRQVLDNPTDIREIPAPRKSKGIILAFSGQSKQWIGLASSLYHASPRLRAYIQDCEALLVEMGYPSILADLFRTLPISDVVVLQTGTFAVQYASALCWIDSGLKVDACIGHSFGELTALVVTGVLSLQDGLRLVATRASLMDSAWGPERGTMLAVHGHREMVHEVVDRVGTDFLEVACYNSRESQVIVGSAESIQKAEELLRSEPRYAQTKSQRLDVTHGFHSRFTEPLLHDLERLSESLHFSTTPGIHLETCTADPDVAFGPRYINQHTRSPVYFADAVHRLEARFGACSWMEAGQASPIMAMIKRATDQRDNHSFYSLGQGDSTLLALTTKLWNDGVDVSFWPFLTPDESGVQQISLPSYQFTKTSAWMENIDRASEAHELLAAAKSSSGSHERDSTRRAAAPPVLVSLRERQDPKTASFTIHCDTERFGGIVKGHAVRNRALCPASMYMECATMAMQTLGTDLRGDTLCFEGVQFESPLGVNLARDVILTAVKDTDKPSSWKFTVSSRPKEDQSSKLTTHGKGSITLGSSPNLNAYQRLAIERAQELESKPGTEKLMGKRAYGLFSQVVTYSEFLRGISSITMDGRQAMADIQLSSGHMGETDSSAIDLCDTVATDNFIQVVGLLINSGPHCPPGEVFVATGVDTTVLRGAGGFLKSKSFKVYAMYTMISESQATGDIFIMRPDYTLAGAILGAAFTKLPINTLEKLLDAANKGGSNVKPKTTVQDRQPRDFHHDEGAGSVGLEKDWQGDSGYSSDGVATPQSDTDHQANRDKLTVIVCEYTGVTPDTLSEDDTMTQLGIDSLGSAEMASELQAQFGKELSSEELMEATLKSLAHLLIGSLTPMIPASMLGKPGLPPVKSAAVVGSKIPAAPESGKNKQKRAKIVTMIAEMAGADPSSVVEGITLSELGVDSLASVQLKGDLENAFDLEIDDEDFDLAMTVGEIYRLANVTENNIISTAEDTSNITTPTTDTKGADLEPIASGQNGVTIAPVQEEKINFASVGDPAIALQLSESDLPSWAAECGYDSYWSVVARKQDEIVVAYVLEAYRQLGLDLSSLPAGKSVEGITYLPKHEKLMQRIRQILQKHGIIERTEQGSFTRTAKIWPSTTAQQLSASFLNDFPRYQSEAQLMAVTGPKLAGCLAGRDNPVALLFSNATSQKALEAYYQTSPMLATATELLVDMITRSVSHADGGAPVRILEIGAGFGGTSRRLLEALETTGIQVEYTFTDIAPTLINRASKTFAHVPGMTFKTLDIEKAPPAALCGRYDIVLGTNCIHATSDRTRSIRHIKDLLHPGGYMVLSEVTEIVDWYDVVYGLLEGWWLAKEDIYPLQPPESWVQCFRDAGFARENIMVSDGPSRDLRTQRLLLASRKALAGNAPPRSLQVQPLRKTVVYKEAYGVPIHADIYLPRDVTTQAMPIALMVHGGGHMTLSRTAIRSTQMEFLLANGVLPVSIDYRLCPEVNLIDGPMTDVRDAYLWAQRSLKSVVSRWDIAVDDKKIAVIGWSSGGHLATSLAWTAKQVGAVPPSAVLSFYGPTDFESGGKYWVDCCALDARRAEEYPERKMSLKEIMRKLPRKPITGYDSGKVDSTGLGWVKPGDPRSELVLSLFKEGNGLPLMLHGLPPAGDAADDRNAFGNVEDVDPAKVASISPLAQVTSGAYGAMPTFLVHGTEDELVPYESARTFVDALRRAGVDCGLLTVPGARHIHDMDIKPGTTKWEEEVAPAYEFLMAKLRQ</sequence>
<dbReference type="Gene3D" id="1.10.1200.10">
    <property type="entry name" value="ACP-like"/>
    <property type="match status" value="2"/>
</dbReference>
<dbReference type="InterPro" id="IPR036736">
    <property type="entry name" value="ACP-like_sf"/>
</dbReference>
<dbReference type="InterPro" id="IPR009081">
    <property type="entry name" value="PP-bd_ACP"/>
</dbReference>
<dbReference type="PROSITE" id="PS52004">
    <property type="entry name" value="KS3_2"/>
    <property type="match status" value="1"/>
</dbReference>
<dbReference type="SUPFAM" id="SSF53335">
    <property type="entry name" value="S-adenosyl-L-methionine-dependent methyltransferases"/>
    <property type="match status" value="1"/>
</dbReference>
<dbReference type="Pfam" id="PF20434">
    <property type="entry name" value="BD-FAE"/>
    <property type="match status" value="1"/>
</dbReference>
<dbReference type="Pfam" id="PF22621">
    <property type="entry name" value="CurL-like_PKS_C"/>
    <property type="match status" value="1"/>
</dbReference>
<dbReference type="CDD" id="cd00833">
    <property type="entry name" value="PKS"/>
    <property type="match status" value="1"/>
</dbReference>
<dbReference type="PROSITE" id="PS00606">
    <property type="entry name" value="KS3_1"/>
    <property type="match status" value="1"/>
</dbReference>
<feature type="region of interest" description="C-terminal hotdog fold" evidence="7">
    <location>
        <begin position="1158"/>
        <end position="1311"/>
    </location>
</feature>
<dbReference type="GO" id="GO:0004315">
    <property type="term" value="F:3-oxoacyl-[acyl-carrier-protein] synthase activity"/>
    <property type="evidence" value="ECO:0007669"/>
    <property type="project" value="InterPro"/>
</dbReference>
<dbReference type="InterPro" id="IPR050091">
    <property type="entry name" value="PKS_NRPS_Biosynth_Enz"/>
</dbReference>
<evidence type="ECO:0000256" key="7">
    <source>
        <dbReference type="PROSITE-ProRule" id="PRU01363"/>
    </source>
</evidence>
<dbReference type="InterPro" id="IPR049900">
    <property type="entry name" value="PKS_mFAS_DH"/>
</dbReference>
<feature type="domain" description="PKS/mFAS DH" evidence="11">
    <location>
        <begin position="1008"/>
        <end position="1311"/>
    </location>
</feature>
<dbReference type="Gene3D" id="3.30.70.3290">
    <property type="match status" value="1"/>
</dbReference>
<accession>A0AAW0QBE5</accession>
<dbReference type="InterPro" id="IPR029058">
    <property type="entry name" value="AB_hydrolase_fold"/>
</dbReference>
<dbReference type="Pfam" id="PF00550">
    <property type="entry name" value="PP-binding"/>
    <property type="match status" value="2"/>
</dbReference>
<dbReference type="InterPro" id="IPR001227">
    <property type="entry name" value="Ac_transferase_dom_sf"/>
</dbReference>
<keyword evidence="13" id="KW-1185">Reference proteome</keyword>
<dbReference type="PANTHER" id="PTHR43775:SF21">
    <property type="entry name" value="NON-REDUCING POLYKETIDE SYNTHASE AUSA-RELATED"/>
    <property type="match status" value="1"/>
</dbReference>
<dbReference type="Gene3D" id="3.40.50.1820">
    <property type="entry name" value="alpha/beta hydrolase"/>
    <property type="match status" value="1"/>
</dbReference>
<evidence type="ECO:0000256" key="1">
    <source>
        <dbReference type="ARBA" id="ARBA00004721"/>
    </source>
</evidence>
<keyword evidence="3" id="KW-0597">Phosphoprotein</keyword>
<comment type="pathway">
    <text evidence="1">Secondary metabolite biosynthesis; terpenoid biosynthesis.</text>
</comment>
<feature type="active site" description="Proton donor; for dehydratase activity" evidence="7">
    <location>
        <position position="1222"/>
    </location>
</feature>
<dbReference type="InterPro" id="IPR049492">
    <property type="entry name" value="BD-FAE-like_dom"/>
</dbReference>
<gene>
    <name evidence="12" type="ORF">PG999_013058</name>
</gene>
<keyword evidence="5" id="KW-0808">Transferase</keyword>
<dbReference type="SUPFAM" id="SSF53474">
    <property type="entry name" value="alpha/beta-Hydrolases"/>
    <property type="match status" value="1"/>
</dbReference>
<dbReference type="InterPro" id="IPR029063">
    <property type="entry name" value="SAM-dependent_MTases_sf"/>
</dbReference>
<dbReference type="SMART" id="SM00827">
    <property type="entry name" value="PKS_AT"/>
    <property type="match status" value="1"/>
</dbReference>
<dbReference type="GO" id="GO:0006633">
    <property type="term" value="P:fatty acid biosynthetic process"/>
    <property type="evidence" value="ECO:0007669"/>
    <property type="project" value="InterPro"/>
</dbReference>
<name>A0AAW0QBE5_9PEZI</name>
<dbReference type="SUPFAM" id="SSF47336">
    <property type="entry name" value="ACP-like"/>
    <property type="match status" value="2"/>
</dbReference>
<dbReference type="InterPro" id="IPR006162">
    <property type="entry name" value="Ppantetheine_attach_site"/>
</dbReference>
<feature type="domain" description="Ketosynthase family 3 (KS3)" evidence="10">
    <location>
        <begin position="181"/>
        <end position="610"/>
    </location>
</feature>
<dbReference type="InterPro" id="IPR016036">
    <property type="entry name" value="Malonyl_transacylase_ACP-bd"/>
</dbReference>
<dbReference type="InterPro" id="IPR020806">
    <property type="entry name" value="PKS_PP-bd"/>
</dbReference>
<dbReference type="Pfam" id="PF00326">
    <property type="entry name" value="Peptidase_S9"/>
    <property type="match status" value="1"/>
</dbReference>
<dbReference type="PROSITE" id="PS52019">
    <property type="entry name" value="PKS_MFAS_DH"/>
    <property type="match status" value="1"/>
</dbReference>
<evidence type="ECO:0000259" key="9">
    <source>
        <dbReference type="PROSITE" id="PS50075"/>
    </source>
</evidence>
<dbReference type="Gene3D" id="3.40.47.10">
    <property type="match status" value="2"/>
</dbReference>
<dbReference type="GO" id="GO:0004312">
    <property type="term" value="F:fatty acid synthase activity"/>
    <property type="evidence" value="ECO:0007669"/>
    <property type="project" value="TreeGrafter"/>
</dbReference>
<dbReference type="InterPro" id="IPR016039">
    <property type="entry name" value="Thiolase-like"/>
</dbReference>
<evidence type="ECO:0000313" key="12">
    <source>
        <dbReference type="EMBL" id="KAK8097114.1"/>
    </source>
</evidence>
<dbReference type="CDD" id="cd02440">
    <property type="entry name" value="AdoMet_MTases"/>
    <property type="match status" value="1"/>
</dbReference>
<organism evidence="12 13">
    <name type="scientific">Apiospora kogelbergensis</name>
    <dbReference type="NCBI Taxonomy" id="1337665"/>
    <lineage>
        <taxon>Eukaryota</taxon>
        <taxon>Fungi</taxon>
        <taxon>Dikarya</taxon>
        <taxon>Ascomycota</taxon>
        <taxon>Pezizomycotina</taxon>
        <taxon>Sordariomycetes</taxon>
        <taxon>Xylariomycetidae</taxon>
        <taxon>Amphisphaeriales</taxon>
        <taxon>Apiosporaceae</taxon>
        <taxon>Apiospora</taxon>
    </lineage>
</organism>
<keyword evidence="6" id="KW-0511">Multifunctional enzyme</keyword>
<dbReference type="Gene3D" id="3.10.129.110">
    <property type="entry name" value="Polyketide synthase dehydratase"/>
    <property type="match status" value="1"/>
</dbReference>
<dbReference type="Gene3D" id="3.40.366.10">
    <property type="entry name" value="Malonyl-Coenzyme A Acyl Carrier Protein, domain 2"/>
    <property type="match status" value="1"/>
</dbReference>
<comment type="caution">
    <text evidence="12">The sequence shown here is derived from an EMBL/GenBank/DDBJ whole genome shotgun (WGS) entry which is preliminary data.</text>
</comment>
<dbReference type="InterPro" id="IPR020841">
    <property type="entry name" value="PKS_Beta-ketoAc_synthase_dom"/>
</dbReference>
<evidence type="ECO:0000256" key="8">
    <source>
        <dbReference type="SAM" id="MobiDB-lite"/>
    </source>
</evidence>
<evidence type="ECO:0000313" key="13">
    <source>
        <dbReference type="Proteomes" id="UP001392437"/>
    </source>
</evidence>
<proteinExistence type="predicted"/>
<dbReference type="InterPro" id="IPR041068">
    <property type="entry name" value="HTH_51"/>
</dbReference>
<evidence type="ECO:0000256" key="2">
    <source>
        <dbReference type="ARBA" id="ARBA00022450"/>
    </source>
</evidence>
<evidence type="ECO:0000259" key="10">
    <source>
        <dbReference type="PROSITE" id="PS52004"/>
    </source>
</evidence>
<dbReference type="SUPFAM" id="SSF55048">
    <property type="entry name" value="Probable ACP-binding domain of malonyl-CoA ACP transacylase"/>
    <property type="match status" value="1"/>
</dbReference>
<dbReference type="InterPro" id="IPR014043">
    <property type="entry name" value="Acyl_transferase_dom"/>
</dbReference>
<feature type="region of interest" description="N-terminal hotdog fold" evidence="7">
    <location>
        <begin position="1008"/>
        <end position="1138"/>
    </location>
</feature>
<dbReference type="GO" id="GO:0006508">
    <property type="term" value="P:proteolysis"/>
    <property type="evidence" value="ECO:0007669"/>
    <property type="project" value="InterPro"/>
</dbReference>
<dbReference type="InterPro" id="IPR013217">
    <property type="entry name" value="Methyltransf_12"/>
</dbReference>
<dbReference type="InterPro" id="IPR001375">
    <property type="entry name" value="Peptidase_S9_cat"/>
</dbReference>
<dbReference type="InterPro" id="IPR018201">
    <property type="entry name" value="Ketoacyl_synth_AS"/>
</dbReference>
<feature type="domain" description="Carrier" evidence="9">
    <location>
        <begin position="1481"/>
        <end position="1558"/>
    </location>
</feature>
<dbReference type="SUPFAM" id="SSF53901">
    <property type="entry name" value="Thiolase-like"/>
    <property type="match status" value="2"/>
</dbReference>
<dbReference type="SUPFAM" id="SSF52151">
    <property type="entry name" value="FabD/lysophospholipase-like"/>
    <property type="match status" value="1"/>
</dbReference>
<dbReference type="Gene3D" id="3.40.50.150">
    <property type="entry name" value="Vaccinia Virus protein VP39"/>
    <property type="match status" value="1"/>
</dbReference>
<feature type="active site" description="Proton acceptor; for dehydratase activity" evidence="7">
    <location>
        <position position="1041"/>
    </location>
</feature>
<feature type="compositionally biased region" description="Basic and acidic residues" evidence="8">
    <location>
        <begin position="1333"/>
        <end position="1354"/>
    </location>
</feature>
<dbReference type="Pfam" id="PF00698">
    <property type="entry name" value="Acyl_transf_1"/>
    <property type="match status" value="1"/>
</dbReference>
<dbReference type="Pfam" id="PF18558">
    <property type="entry name" value="HTH_51"/>
    <property type="match status" value="1"/>
</dbReference>
<dbReference type="PANTHER" id="PTHR43775">
    <property type="entry name" value="FATTY ACID SYNTHASE"/>
    <property type="match status" value="1"/>
</dbReference>
<dbReference type="EMBL" id="JAQQWP010000010">
    <property type="protein sequence ID" value="KAK8097114.1"/>
    <property type="molecule type" value="Genomic_DNA"/>
</dbReference>